<comment type="subcellular location">
    <subcellularLocation>
        <location evidence="1">Membrane</location>
        <topology evidence="1">Single-pass membrane protein</topology>
    </subcellularLocation>
</comment>
<proteinExistence type="inferred from homology"/>
<accession>A0A1I5PK46</accession>
<keyword evidence="8" id="KW-1185">Reference proteome</keyword>
<evidence type="ECO:0000313" key="7">
    <source>
        <dbReference type="EMBL" id="SFP34170.1"/>
    </source>
</evidence>
<evidence type="ECO:0000256" key="3">
    <source>
        <dbReference type="ARBA" id="ARBA00022692"/>
    </source>
</evidence>
<dbReference type="GO" id="GO:0016020">
    <property type="term" value="C:membrane"/>
    <property type="evidence" value="ECO:0007669"/>
    <property type="project" value="UniProtKB-SubCell"/>
</dbReference>
<dbReference type="Pfam" id="PF09680">
    <property type="entry name" value="YjcZ_2"/>
    <property type="match status" value="1"/>
</dbReference>
<sequence length="39" mass="4059">MGYGGGIFGNNGFVLLVVLFILLIVVGSNYPMGEGYGGY</sequence>
<dbReference type="RefSeq" id="WP_093335774.1">
    <property type="nucleotide sequence ID" value="NZ_FOXD01000004.1"/>
</dbReference>
<dbReference type="Proteomes" id="UP000198892">
    <property type="component" value="Unassembled WGS sequence"/>
</dbReference>
<dbReference type="AlphaFoldDB" id="A0A1I5PK46"/>
<evidence type="ECO:0000256" key="6">
    <source>
        <dbReference type="SAM" id="Phobius"/>
    </source>
</evidence>
<evidence type="ECO:0000256" key="4">
    <source>
        <dbReference type="ARBA" id="ARBA00022989"/>
    </source>
</evidence>
<feature type="transmembrane region" description="Helical" evidence="6">
    <location>
        <begin position="12"/>
        <end position="30"/>
    </location>
</feature>
<gene>
    <name evidence="7" type="ORF">SAMN05518683_104148</name>
</gene>
<dbReference type="EMBL" id="FOXD01000004">
    <property type="protein sequence ID" value="SFP34170.1"/>
    <property type="molecule type" value="Genomic_DNA"/>
</dbReference>
<evidence type="ECO:0000256" key="2">
    <source>
        <dbReference type="ARBA" id="ARBA00010221"/>
    </source>
</evidence>
<protein>
    <submittedName>
        <fullName evidence="7">Conserved hypothetical tiny transmembrane protein</fullName>
    </submittedName>
</protein>
<keyword evidence="3 6" id="KW-0812">Transmembrane</keyword>
<keyword evidence="4 6" id="KW-1133">Transmembrane helix</keyword>
<dbReference type="InterPro" id="IPR010070">
    <property type="entry name" value="YjcZ-like"/>
</dbReference>
<dbReference type="NCBIfam" id="TIGR01732">
    <property type="entry name" value="tiny_TM_bacill"/>
    <property type="match status" value="1"/>
</dbReference>
<evidence type="ECO:0000313" key="8">
    <source>
        <dbReference type="Proteomes" id="UP000198892"/>
    </source>
</evidence>
<organism evidence="7 8">
    <name type="scientific">Salibacterium halotolerans</name>
    <dbReference type="NCBI Taxonomy" id="1884432"/>
    <lineage>
        <taxon>Bacteria</taxon>
        <taxon>Bacillati</taxon>
        <taxon>Bacillota</taxon>
        <taxon>Bacilli</taxon>
        <taxon>Bacillales</taxon>
        <taxon>Bacillaceae</taxon>
    </lineage>
</organism>
<comment type="similarity">
    <text evidence="2">Belongs to the SscA family.</text>
</comment>
<name>A0A1I5PK46_9BACI</name>
<evidence type="ECO:0000256" key="1">
    <source>
        <dbReference type="ARBA" id="ARBA00004167"/>
    </source>
</evidence>
<reference evidence="8" key="1">
    <citation type="submission" date="2016-10" db="EMBL/GenBank/DDBJ databases">
        <authorList>
            <person name="Varghese N."/>
            <person name="Submissions S."/>
        </authorList>
    </citation>
    <scope>NUCLEOTIDE SEQUENCE [LARGE SCALE GENOMIC DNA]</scope>
    <source>
        <strain evidence="8">S7</strain>
    </source>
</reference>
<evidence type="ECO:0000256" key="5">
    <source>
        <dbReference type="ARBA" id="ARBA00023136"/>
    </source>
</evidence>
<keyword evidence="5 6" id="KW-0472">Membrane</keyword>